<keyword evidence="1" id="KW-0812">Transmembrane</keyword>
<evidence type="ECO:0000313" key="3">
    <source>
        <dbReference type="Proteomes" id="UP000231259"/>
    </source>
</evidence>
<proteinExistence type="predicted"/>
<accession>A0A2G8RAP3</accession>
<evidence type="ECO:0000313" key="2">
    <source>
        <dbReference type="EMBL" id="PIL18636.1"/>
    </source>
</evidence>
<keyword evidence="1" id="KW-1133">Transmembrane helix</keyword>
<dbReference type="Proteomes" id="UP000231259">
    <property type="component" value="Unassembled WGS sequence"/>
</dbReference>
<gene>
    <name evidence="2" type="ORF">P775_18875</name>
</gene>
<sequence length="41" mass="4466">MTTDIFLAGLAALTLIAALIVALTSRRDVNDMKDEDRSRMG</sequence>
<reference evidence="2 3" key="1">
    <citation type="submission" date="2013-09" db="EMBL/GenBank/DDBJ databases">
        <title>Genome sequencing of Phaeobacter antarcticus sp. nov. SM1211.</title>
        <authorList>
            <person name="Zhang X.-Y."/>
            <person name="Liu C."/>
            <person name="Chen X.-L."/>
            <person name="Xie B.-B."/>
            <person name="Qin Q.-L."/>
            <person name="Rong J.-C."/>
            <person name="Zhang Y.-Z."/>
        </authorList>
    </citation>
    <scope>NUCLEOTIDE SEQUENCE [LARGE SCALE GENOMIC DNA]</scope>
    <source>
        <strain evidence="2 3">SM1211</strain>
    </source>
</reference>
<name>A0A2G8RAP3_9RHOB</name>
<dbReference type="AlphaFoldDB" id="A0A2G8RAP3"/>
<protein>
    <submittedName>
        <fullName evidence="2">Uncharacterized protein</fullName>
    </submittedName>
</protein>
<dbReference type="EMBL" id="AWWI01000121">
    <property type="protein sequence ID" value="PIL18636.1"/>
    <property type="molecule type" value="Genomic_DNA"/>
</dbReference>
<organism evidence="2 3">
    <name type="scientific">Puniceibacterium antarcticum</name>
    <dbReference type="NCBI Taxonomy" id="1206336"/>
    <lineage>
        <taxon>Bacteria</taxon>
        <taxon>Pseudomonadati</taxon>
        <taxon>Pseudomonadota</taxon>
        <taxon>Alphaproteobacteria</taxon>
        <taxon>Rhodobacterales</taxon>
        <taxon>Paracoccaceae</taxon>
        <taxon>Puniceibacterium</taxon>
    </lineage>
</organism>
<feature type="transmembrane region" description="Helical" evidence="1">
    <location>
        <begin position="6"/>
        <end position="24"/>
    </location>
</feature>
<dbReference type="RefSeq" id="WP_281256105.1">
    <property type="nucleotide sequence ID" value="NZ_AWWI01000121.1"/>
</dbReference>
<keyword evidence="1" id="KW-0472">Membrane</keyword>
<keyword evidence="3" id="KW-1185">Reference proteome</keyword>
<evidence type="ECO:0000256" key="1">
    <source>
        <dbReference type="SAM" id="Phobius"/>
    </source>
</evidence>
<comment type="caution">
    <text evidence="2">The sequence shown here is derived from an EMBL/GenBank/DDBJ whole genome shotgun (WGS) entry which is preliminary data.</text>
</comment>